<dbReference type="AlphaFoldDB" id="A1WZN4"/>
<keyword evidence="7" id="KW-0067">ATP-binding</keyword>
<dbReference type="EC" id="2.7.13.3" evidence="2"/>
<keyword evidence="10" id="KW-0472">Membrane</keyword>
<dbReference type="PANTHER" id="PTHR43065">
    <property type="entry name" value="SENSOR HISTIDINE KINASE"/>
    <property type="match status" value="1"/>
</dbReference>
<gene>
    <name evidence="12" type="ordered locus">Hhal_2383</name>
</gene>
<reference evidence="13" key="1">
    <citation type="submission" date="2006-12" db="EMBL/GenBank/DDBJ databases">
        <title>Complete sequence of Halorhodospira halophila SL1.</title>
        <authorList>
            <consortium name="US DOE Joint Genome Institute"/>
            <person name="Copeland A."/>
            <person name="Lucas S."/>
            <person name="Lapidus A."/>
            <person name="Barry K."/>
            <person name="Detter J.C."/>
            <person name="Glavina del Rio T."/>
            <person name="Hammon N."/>
            <person name="Israni S."/>
            <person name="Dalin E."/>
            <person name="Tice H."/>
            <person name="Pitluck S."/>
            <person name="Saunders E."/>
            <person name="Brettin T."/>
            <person name="Bruce D."/>
            <person name="Han C."/>
            <person name="Tapia R."/>
            <person name="Schmutz J."/>
            <person name="Larimer F."/>
            <person name="Land M."/>
            <person name="Hauser L."/>
            <person name="Kyrpides N."/>
            <person name="Mikhailova N."/>
            <person name="Hoff W."/>
            <person name="Richardson P."/>
        </authorList>
    </citation>
    <scope>NUCLEOTIDE SEQUENCE [LARGE SCALE GENOMIC DNA]</scope>
    <source>
        <strain evidence="13">DSM 244 / SL1</strain>
    </source>
</reference>
<name>A1WZN4_HALHL</name>
<evidence type="ECO:0000256" key="2">
    <source>
        <dbReference type="ARBA" id="ARBA00012438"/>
    </source>
</evidence>
<dbReference type="SUPFAM" id="SSF55874">
    <property type="entry name" value="ATPase domain of HSP90 chaperone/DNA topoisomerase II/histidine kinase"/>
    <property type="match status" value="1"/>
</dbReference>
<dbReference type="STRING" id="349124.Hhal_2383"/>
<dbReference type="InterPro" id="IPR004358">
    <property type="entry name" value="Sig_transdc_His_kin-like_C"/>
</dbReference>
<dbReference type="InterPro" id="IPR013656">
    <property type="entry name" value="PAS_4"/>
</dbReference>
<dbReference type="EMBL" id="CP000544">
    <property type="protein sequence ID" value="ABM63146.1"/>
    <property type="molecule type" value="Genomic_DNA"/>
</dbReference>
<reference evidence="12 13" key="2">
    <citation type="journal article" date="2013" name="Stand. Genomic Sci.">
        <title>Complete genome sequence of Halorhodospira halophila SL1.</title>
        <authorList>
            <person name="Challacombe J.F."/>
            <person name="Majid S."/>
            <person name="Deole R."/>
            <person name="Brettin T.S."/>
            <person name="Bruce D."/>
            <person name="Delano S.F."/>
            <person name="Detter J.C."/>
            <person name="Gleasner C.D."/>
            <person name="Han C.S."/>
            <person name="Misra M."/>
            <person name="Reitenga K.G."/>
            <person name="Mikhailova N."/>
            <person name="Woyke T."/>
            <person name="Pitluck S."/>
            <person name="Nolan M."/>
            <person name="Land M.L."/>
            <person name="Saunders E."/>
            <person name="Tapia R."/>
            <person name="Lapidus A."/>
            <person name="Ivanova N."/>
            <person name="Hoff W.D."/>
        </authorList>
    </citation>
    <scope>NUCLEOTIDE SEQUENCE [LARGE SCALE GENOMIC DNA]</scope>
    <source>
        <strain evidence="13">DSM 244 / SL1</strain>
    </source>
</reference>
<dbReference type="PANTHER" id="PTHR43065:SF10">
    <property type="entry name" value="PEROXIDE STRESS-ACTIVATED HISTIDINE KINASE MAK3"/>
    <property type="match status" value="1"/>
</dbReference>
<evidence type="ECO:0000256" key="1">
    <source>
        <dbReference type="ARBA" id="ARBA00000085"/>
    </source>
</evidence>
<dbReference type="Proteomes" id="UP000000647">
    <property type="component" value="Chromosome"/>
</dbReference>
<dbReference type="InterPro" id="IPR036890">
    <property type="entry name" value="HATPase_C_sf"/>
</dbReference>
<dbReference type="Gene3D" id="3.30.565.10">
    <property type="entry name" value="Histidine kinase-like ATPase, C-terminal domain"/>
    <property type="match status" value="1"/>
</dbReference>
<dbReference type="SMART" id="SM00387">
    <property type="entry name" value="HATPase_c"/>
    <property type="match status" value="1"/>
</dbReference>
<evidence type="ECO:0000256" key="8">
    <source>
        <dbReference type="ARBA" id="ARBA00023012"/>
    </source>
</evidence>
<dbReference type="eggNOG" id="COG3852">
    <property type="taxonomic scope" value="Bacteria"/>
</dbReference>
<keyword evidence="13" id="KW-1185">Reference proteome</keyword>
<dbReference type="Pfam" id="PF02518">
    <property type="entry name" value="HATPase_c"/>
    <property type="match status" value="1"/>
</dbReference>
<dbReference type="GO" id="GO:0004673">
    <property type="term" value="F:protein histidine kinase activity"/>
    <property type="evidence" value="ECO:0007669"/>
    <property type="project" value="UniProtKB-EC"/>
</dbReference>
<evidence type="ECO:0000313" key="12">
    <source>
        <dbReference type="EMBL" id="ABM63146.1"/>
    </source>
</evidence>
<evidence type="ECO:0000256" key="6">
    <source>
        <dbReference type="ARBA" id="ARBA00022777"/>
    </source>
</evidence>
<accession>A1WZN4</accession>
<evidence type="ECO:0000256" key="9">
    <source>
        <dbReference type="SAM" id="MobiDB-lite"/>
    </source>
</evidence>
<organism evidence="12 13">
    <name type="scientific">Halorhodospira halophila (strain DSM 244 / SL1)</name>
    <name type="common">Ectothiorhodospira halophila (strain DSM 244 / SL1)</name>
    <dbReference type="NCBI Taxonomy" id="349124"/>
    <lineage>
        <taxon>Bacteria</taxon>
        <taxon>Pseudomonadati</taxon>
        <taxon>Pseudomonadota</taxon>
        <taxon>Gammaproteobacteria</taxon>
        <taxon>Chromatiales</taxon>
        <taxon>Ectothiorhodospiraceae</taxon>
        <taxon>Halorhodospira</taxon>
    </lineage>
</organism>
<evidence type="ECO:0000256" key="7">
    <source>
        <dbReference type="ARBA" id="ARBA00022840"/>
    </source>
</evidence>
<keyword evidence="8" id="KW-0902">Two-component regulatory system</keyword>
<dbReference type="GO" id="GO:0000160">
    <property type="term" value="P:phosphorelay signal transduction system"/>
    <property type="evidence" value="ECO:0007669"/>
    <property type="project" value="UniProtKB-KW"/>
</dbReference>
<keyword evidence="5" id="KW-0547">Nucleotide-binding</keyword>
<dbReference type="Pfam" id="PF08448">
    <property type="entry name" value="PAS_4"/>
    <property type="match status" value="1"/>
</dbReference>
<evidence type="ECO:0000259" key="11">
    <source>
        <dbReference type="PROSITE" id="PS50109"/>
    </source>
</evidence>
<dbReference type="InterPro" id="IPR005467">
    <property type="entry name" value="His_kinase_dom"/>
</dbReference>
<dbReference type="InterPro" id="IPR003594">
    <property type="entry name" value="HATPase_dom"/>
</dbReference>
<evidence type="ECO:0000256" key="4">
    <source>
        <dbReference type="ARBA" id="ARBA00022679"/>
    </source>
</evidence>
<keyword evidence="10" id="KW-0812">Transmembrane</keyword>
<keyword evidence="6 12" id="KW-0418">Kinase</keyword>
<dbReference type="CDD" id="cd00075">
    <property type="entry name" value="HATPase"/>
    <property type="match status" value="1"/>
</dbReference>
<evidence type="ECO:0000256" key="10">
    <source>
        <dbReference type="SAM" id="Phobius"/>
    </source>
</evidence>
<keyword evidence="4" id="KW-0808">Transferase</keyword>
<feature type="region of interest" description="Disordered" evidence="9">
    <location>
        <begin position="98"/>
        <end position="126"/>
    </location>
</feature>
<evidence type="ECO:0000256" key="3">
    <source>
        <dbReference type="ARBA" id="ARBA00022553"/>
    </source>
</evidence>
<keyword evidence="10" id="KW-1133">Transmembrane helix</keyword>
<feature type="domain" description="Histidine kinase" evidence="11">
    <location>
        <begin position="269"/>
        <end position="467"/>
    </location>
</feature>
<evidence type="ECO:0000313" key="13">
    <source>
        <dbReference type="Proteomes" id="UP000000647"/>
    </source>
</evidence>
<comment type="catalytic activity">
    <reaction evidence="1">
        <text>ATP + protein L-histidine = ADP + protein N-phospho-L-histidine.</text>
        <dbReference type="EC" id="2.7.13.3"/>
    </reaction>
</comment>
<keyword evidence="3" id="KW-0597">Phosphoprotein</keyword>
<dbReference type="PROSITE" id="PS50109">
    <property type="entry name" value="HIS_KIN"/>
    <property type="match status" value="1"/>
</dbReference>
<sequence>MAVRLGATFLLVTLMVALPLTLWFDHYARGMIEAGVERAVEGADARVILDAAVVSEAFDRVRGLALLVVGLSALLAAGVGALIAARWRTRMRSIVEQGHRRARRAQGDGKQPARCPGTPRPRPGEDELDAVERQLLNTVDQLGRSQWLLDSVEDLVMLVDADGTIRHGNAAIGTHCASCPVPDCMGATVPDLLGGGLWLRIRTGIERAETGTFEQEVRLDGRSWPALVSYRRLGELTLVKITDLSEYRRLNEHLEKLQALSTLGEMSTELAHDIKNSIVPVRLLCEVAPLEAEDRQAIFRSLDHIHELVNDFMAFGCGRSSEPRSGALTEILQSWTTVLRNEAQAKGVSLTAAFADARVELPGGFRIVYANLVRNAVQAVPAGGQVWVDARVDRRDTLVLQVADNGPGIPEALRERLFEPFATSRADGTGLGLPLVQRYVQEAGGEVVCDSTPGTGTSFTVHWPGAGETTGRTLTHHAGIASAG</sequence>
<evidence type="ECO:0000256" key="5">
    <source>
        <dbReference type="ARBA" id="ARBA00022741"/>
    </source>
</evidence>
<proteinExistence type="predicted"/>
<protein>
    <recommendedName>
        <fullName evidence="2">histidine kinase</fullName>
        <ecNumber evidence="2">2.7.13.3</ecNumber>
    </recommendedName>
</protein>
<dbReference type="PRINTS" id="PR00344">
    <property type="entry name" value="BCTRLSENSOR"/>
</dbReference>
<feature type="transmembrane region" description="Helical" evidence="10">
    <location>
        <begin position="64"/>
        <end position="85"/>
    </location>
</feature>
<dbReference type="KEGG" id="hha:Hhal_2383"/>
<dbReference type="HOGENOM" id="CLU_563566_0_0_6"/>
<dbReference type="GO" id="GO:0005524">
    <property type="term" value="F:ATP binding"/>
    <property type="evidence" value="ECO:0007669"/>
    <property type="project" value="UniProtKB-KW"/>
</dbReference>